<dbReference type="AlphaFoldDB" id="A0A367EIV9"/>
<dbReference type="OrthoDB" id="3472681at2"/>
<dbReference type="RefSeq" id="WP_114016485.1">
    <property type="nucleotide sequence ID" value="NZ_QOIM01000036.1"/>
</dbReference>
<name>A0A367EIV9_9ACTN</name>
<dbReference type="Proteomes" id="UP000253507">
    <property type="component" value="Unassembled WGS sequence"/>
</dbReference>
<evidence type="ECO:0000313" key="2">
    <source>
        <dbReference type="Proteomes" id="UP000253507"/>
    </source>
</evidence>
<reference evidence="1 2" key="1">
    <citation type="submission" date="2018-06" db="EMBL/GenBank/DDBJ databases">
        <title>Streptomyces reniochalinae sp. nov. and Streptomyces diacarnus sp. nov. from marine sponges.</title>
        <authorList>
            <person name="Li L."/>
        </authorList>
    </citation>
    <scope>NUCLEOTIDE SEQUENCE [LARGE SCALE GENOMIC DNA]</scope>
    <source>
        <strain evidence="1 2">LHW50302</strain>
    </source>
</reference>
<keyword evidence="2" id="KW-1185">Reference proteome</keyword>
<gene>
    <name evidence="1" type="ORF">DQ392_17090</name>
</gene>
<protein>
    <submittedName>
        <fullName evidence="1">Uncharacterized protein</fullName>
    </submittedName>
</protein>
<evidence type="ECO:0000313" key="1">
    <source>
        <dbReference type="EMBL" id="RCG17575.1"/>
    </source>
</evidence>
<sequence length="178" mass="19733">MSSPYDPQYAPAGDVGAALMMVDSRLRSIHEGKNANDPEHKALVEQLTASMGRKGAKDILDGACTLIYMFMRWLQEAHEDHDKDVLEYVVPNLVATMRMMPKSVRPEAIPTMAGLVIAAGTGLSPNLWRKQYGEWTQAEMNPLEVTAFLLAEHINRITDDQDFATRMIAEALSAADED</sequence>
<accession>A0A367EIV9</accession>
<dbReference type="EMBL" id="QOIM01000036">
    <property type="protein sequence ID" value="RCG17575.1"/>
    <property type="molecule type" value="Genomic_DNA"/>
</dbReference>
<proteinExistence type="predicted"/>
<comment type="caution">
    <text evidence="1">The sequence shown here is derived from an EMBL/GenBank/DDBJ whole genome shotgun (WGS) entry which is preliminary data.</text>
</comment>
<organism evidence="1 2">
    <name type="scientific">Streptomyces reniochalinae</name>
    <dbReference type="NCBI Taxonomy" id="2250578"/>
    <lineage>
        <taxon>Bacteria</taxon>
        <taxon>Bacillati</taxon>
        <taxon>Actinomycetota</taxon>
        <taxon>Actinomycetes</taxon>
        <taxon>Kitasatosporales</taxon>
        <taxon>Streptomycetaceae</taxon>
        <taxon>Streptomyces</taxon>
    </lineage>
</organism>